<dbReference type="Pfam" id="PF08800">
    <property type="entry name" value="BT4734-like_N"/>
    <property type="match status" value="1"/>
</dbReference>
<dbReference type="EMBL" id="WHPF01000019">
    <property type="protein sequence ID" value="NNV57806.1"/>
    <property type="molecule type" value="Genomic_DNA"/>
</dbReference>
<dbReference type="AlphaFoldDB" id="A0A8J8FGP7"/>
<dbReference type="InterPro" id="IPR014907">
    <property type="entry name" value="BT4734-like_N"/>
</dbReference>
<protein>
    <submittedName>
        <fullName evidence="2">DUF3987 domain-containing protein</fullName>
    </submittedName>
</protein>
<dbReference type="InterPro" id="IPR025048">
    <property type="entry name" value="DUF3987"/>
</dbReference>
<evidence type="ECO:0000313" key="2">
    <source>
        <dbReference type="EMBL" id="NNV57806.1"/>
    </source>
</evidence>
<keyword evidence="3" id="KW-1185">Reference proteome</keyword>
<sequence>MATATIFKNFTIPVENKSLLLIAKDIASDKYKAEVEEIRQLNADGKTEEAGNKKKKLLAFTPSAVFSEKRQMPFLTMYSGFVHLDFDKLTPDQLEAAYKVIAEIPYTFLCFISPSGNGLKVFIEVNTEIEHHDIAYLQVQKHYEDAIRLKADPSCKDVTRLCFVSHHPQLYKNIENRKFIVDLPDTAAPVTPVNVPPVAPITSSEDTEAEDLNTAFIFQQQILFTNQKLSYDNGNRNNYLYLLASNCNRVGLSQSDTAVLCTQHFDLSEGEIKAAVTSAYKHHLGEHKKFQSKAIAALNDEQQEEIQMPTLPDDIFNTIPDYLQQITNVATTKEERDILLLGSLVTLSVALPKIVGKYGDNPVNTNLFIFISAKASGGKGILIHCRKLVEPIHNALRDQAKLLKKQFDAEMLDYNANKGKDSTIEKPEKPPQKMLFIPANNSSTGFFELLNDSDARGIIFETEADTLSKSFKSDYGDYSDGFRNAFQHEPHSFYRRTDKEYVEIKRPCLSVMLSGTPRQINTLIPNAENGLFSRFMFYVMNMKLVWKDVFASKTEEGLDVHFGKLGNQFYSLYQTLQSSPEIQFTLTPNQQAQFNQYFQQIQVYYYTIHQEDYIASVRRLGLIAFRIMMIFSALRMMEDGDIPATLTCSDIDFDNTLKMIAVLIKHSSYVYNQIAQEAHQAKPKNRKEQFLESLPKNFNRQTYVAIGLKLGIPDKTAQRYIKEFVTAEIIQTPSHDCYMYPTSQLPNQPTG</sequence>
<organism evidence="2 3">
    <name type="scientific">Limnovirga soli</name>
    <dbReference type="NCBI Taxonomy" id="2656915"/>
    <lineage>
        <taxon>Bacteria</taxon>
        <taxon>Pseudomonadati</taxon>
        <taxon>Bacteroidota</taxon>
        <taxon>Chitinophagia</taxon>
        <taxon>Chitinophagales</taxon>
        <taxon>Chitinophagaceae</taxon>
        <taxon>Limnovirga</taxon>
    </lineage>
</organism>
<name>A0A8J8FGP7_9BACT</name>
<reference evidence="2" key="1">
    <citation type="submission" date="2019-10" db="EMBL/GenBank/DDBJ databases">
        <title>Draft genome sequence of Panacibacter sp. KCS-6.</title>
        <authorList>
            <person name="Yim K.J."/>
        </authorList>
    </citation>
    <scope>NUCLEOTIDE SEQUENCE</scope>
    <source>
        <strain evidence="2">KCS-6</strain>
    </source>
</reference>
<comment type="caution">
    <text evidence="2">The sequence shown here is derived from an EMBL/GenBank/DDBJ whole genome shotgun (WGS) entry which is preliminary data.</text>
</comment>
<dbReference type="RefSeq" id="WP_171609754.1">
    <property type="nucleotide sequence ID" value="NZ_WHPF01000019.1"/>
</dbReference>
<dbReference type="Proteomes" id="UP000598971">
    <property type="component" value="Unassembled WGS sequence"/>
</dbReference>
<gene>
    <name evidence="2" type="ORF">GD597_20225</name>
</gene>
<evidence type="ECO:0000259" key="1">
    <source>
        <dbReference type="Pfam" id="PF08800"/>
    </source>
</evidence>
<proteinExistence type="predicted"/>
<dbReference type="Pfam" id="PF13148">
    <property type="entry name" value="DUF3987"/>
    <property type="match status" value="1"/>
</dbReference>
<feature type="domain" description="BT4734-like N-terminal" evidence="1">
    <location>
        <begin position="53"/>
        <end position="171"/>
    </location>
</feature>
<accession>A0A8J8FGP7</accession>
<evidence type="ECO:0000313" key="3">
    <source>
        <dbReference type="Proteomes" id="UP000598971"/>
    </source>
</evidence>